<keyword evidence="4" id="KW-0460">Magnesium</keyword>
<dbReference type="InterPro" id="IPR001757">
    <property type="entry name" value="P_typ_ATPase"/>
</dbReference>
<evidence type="ECO:0000313" key="10">
    <source>
        <dbReference type="Proteomes" id="UP000023152"/>
    </source>
</evidence>
<comment type="caution">
    <text evidence="9">The sequence shown here is derived from an EMBL/GenBank/DDBJ whole genome shotgun (WGS) entry which is preliminary data.</text>
</comment>
<dbReference type="GO" id="GO:0016887">
    <property type="term" value="F:ATP hydrolysis activity"/>
    <property type="evidence" value="ECO:0007669"/>
    <property type="project" value="InterPro"/>
</dbReference>
<dbReference type="Gene3D" id="3.40.50.1000">
    <property type="entry name" value="HAD superfamily/HAD-like"/>
    <property type="match status" value="1"/>
</dbReference>
<dbReference type="InterPro" id="IPR023214">
    <property type="entry name" value="HAD_sf"/>
</dbReference>
<feature type="domain" description="P-type ATPase C-terminal" evidence="8">
    <location>
        <begin position="131"/>
        <end position="188"/>
    </location>
</feature>
<evidence type="ECO:0000313" key="9">
    <source>
        <dbReference type="EMBL" id="ETO03038.1"/>
    </source>
</evidence>
<dbReference type="Pfam" id="PF16212">
    <property type="entry name" value="PhoLip_ATPase_C"/>
    <property type="match status" value="2"/>
</dbReference>
<dbReference type="OMA" id="LHYRRIT"/>
<dbReference type="NCBIfam" id="TIGR01494">
    <property type="entry name" value="ATPase_P-type"/>
    <property type="match status" value="1"/>
</dbReference>
<name>X6LM77_RETFI</name>
<keyword evidence="5 7" id="KW-1133">Transmembrane helix</keyword>
<gene>
    <name evidence="9" type="ORF">RFI_34371</name>
</gene>
<evidence type="ECO:0000256" key="2">
    <source>
        <dbReference type="ARBA" id="ARBA00022692"/>
    </source>
</evidence>
<evidence type="ECO:0000256" key="4">
    <source>
        <dbReference type="ARBA" id="ARBA00022842"/>
    </source>
</evidence>
<sequence>MERDGFLFRLTTDNPNDLWNIMNEAIHKIKDEKLSNQSAGLVVNSVAVQEIMSKPTNQNVLLPKFLELSQLCKSVIGVRLQPNQKSQIVELVKMATQNITLAVGDGANDEPMIRAANVGVGIAGLEGTTAVRAADYAIAKFKFLDRLLFVHGRLHYRRITTLICYIFYKNGLLSLSSFWFGFFNGFSEEEEEEEEEGIDTCLPTLCCVTLAIQKIMYLEWAYQLYNVVFTAVPILLFAVIDKNHIEFHEPLAYARNMGGKRFTWLIFCGWILDSLFESCILTLLPFWCFSSVTSPDNSGQSYGLWSFGVVAYTAIVFCANFRLAFITVKFYIHAFMYMCACVYNIYDMCNIINKFVLLKCVTCKNISMNM</sequence>
<dbReference type="AlphaFoldDB" id="X6LM77"/>
<dbReference type="InterPro" id="IPR036412">
    <property type="entry name" value="HAD-like_sf"/>
</dbReference>
<evidence type="ECO:0000256" key="6">
    <source>
        <dbReference type="ARBA" id="ARBA00023136"/>
    </source>
</evidence>
<dbReference type="GO" id="GO:0005886">
    <property type="term" value="C:plasma membrane"/>
    <property type="evidence" value="ECO:0007669"/>
    <property type="project" value="TreeGrafter"/>
</dbReference>
<comment type="subcellular location">
    <subcellularLocation>
        <location evidence="1">Membrane</location>
        <topology evidence="1">Multi-pass membrane protein</topology>
    </subcellularLocation>
</comment>
<feature type="transmembrane region" description="Helical" evidence="7">
    <location>
        <begin position="262"/>
        <end position="284"/>
    </location>
</feature>
<feature type="transmembrane region" description="Helical" evidence="7">
    <location>
        <begin position="220"/>
        <end position="241"/>
    </location>
</feature>
<evidence type="ECO:0000256" key="5">
    <source>
        <dbReference type="ARBA" id="ARBA00022989"/>
    </source>
</evidence>
<dbReference type="Proteomes" id="UP000023152">
    <property type="component" value="Unassembled WGS sequence"/>
</dbReference>
<keyword evidence="3" id="KW-0479">Metal-binding</keyword>
<organism evidence="9 10">
    <name type="scientific">Reticulomyxa filosa</name>
    <dbReference type="NCBI Taxonomy" id="46433"/>
    <lineage>
        <taxon>Eukaryota</taxon>
        <taxon>Sar</taxon>
        <taxon>Rhizaria</taxon>
        <taxon>Retaria</taxon>
        <taxon>Foraminifera</taxon>
        <taxon>Monothalamids</taxon>
        <taxon>Reticulomyxidae</taxon>
        <taxon>Reticulomyxa</taxon>
    </lineage>
</organism>
<dbReference type="GO" id="GO:0005524">
    <property type="term" value="F:ATP binding"/>
    <property type="evidence" value="ECO:0007669"/>
    <property type="project" value="InterPro"/>
</dbReference>
<proteinExistence type="predicted"/>
<keyword evidence="6 7" id="KW-0472">Membrane</keyword>
<dbReference type="OrthoDB" id="377733at2759"/>
<dbReference type="EMBL" id="ASPP01034296">
    <property type="protein sequence ID" value="ETO03038.1"/>
    <property type="molecule type" value="Genomic_DNA"/>
</dbReference>
<dbReference type="GO" id="GO:0046872">
    <property type="term" value="F:metal ion binding"/>
    <property type="evidence" value="ECO:0007669"/>
    <property type="project" value="UniProtKB-KW"/>
</dbReference>
<dbReference type="InterPro" id="IPR023298">
    <property type="entry name" value="ATPase_P-typ_TM_dom_sf"/>
</dbReference>
<dbReference type="SUPFAM" id="SSF56784">
    <property type="entry name" value="HAD-like"/>
    <property type="match status" value="1"/>
</dbReference>
<evidence type="ECO:0000256" key="1">
    <source>
        <dbReference type="ARBA" id="ARBA00004141"/>
    </source>
</evidence>
<dbReference type="SUPFAM" id="SSF81665">
    <property type="entry name" value="Calcium ATPase, transmembrane domain M"/>
    <property type="match status" value="1"/>
</dbReference>
<dbReference type="PANTHER" id="PTHR24092">
    <property type="entry name" value="PROBABLE PHOSPHOLIPID-TRANSPORTING ATPASE"/>
    <property type="match status" value="1"/>
</dbReference>
<dbReference type="InterPro" id="IPR032630">
    <property type="entry name" value="P_typ_ATPase_c"/>
</dbReference>
<evidence type="ECO:0000256" key="7">
    <source>
        <dbReference type="SAM" id="Phobius"/>
    </source>
</evidence>
<evidence type="ECO:0000259" key="8">
    <source>
        <dbReference type="Pfam" id="PF16212"/>
    </source>
</evidence>
<feature type="transmembrane region" description="Helical" evidence="7">
    <location>
        <begin position="304"/>
        <end position="323"/>
    </location>
</feature>
<keyword evidence="2 7" id="KW-0812">Transmembrane</keyword>
<keyword evidence="10" id="KW-1185">Reference proteome</keyword>
<reference evidence="9 10" key="1">
    <citation type="journal article" date="2013" name="Curr. Biol.">
        <title>The Genome of the Foraminiferan Reticulomyxa filosa.</title>
        <authorList>
            <person name="Glockner G."/>
            <person name="Hulsmann N."/>
            <person name="Schleicher M."/>
            <person name="Noegel A.A."/>
            <person name="Eichinger L."/>
            <person name="Gallinger C."/>
            <person name="Pawlowski J."/>
            <person name="Sierra R."/>
            <person name="Euteneuer U."/>
            <person name="Pillet L."/>
            <person name="Moustafa A."/>
            <person name="Platzer M."/>
            <person name="Groth M."/>
            <person name="Szafranski K."/>
            <person name="Schliwa M."/>
        </authorList>
    </citation>
    <scope>NUCLEOTIDE SEQUENCE [LARGE SCALE GENOMIC DNA]</scope>
</reference>
<dbReference type="GO" id="GO:0140326">
    <property type="term" value="F:ATPase-coupled intramembrane lipid transporter activity"/>
    <property type="evidence" value="ECO:0007669"/>
    <property type="project" value="TreeGrafter"/>
</dbReference>
<evidence type="ECO:0000256" key="3">
    <source>
        <dbReference type="ARBA" id="ARBA00022723"/>
    </source>
</evidence>
<dbReference type="GO" id="GO:0045332">
    <property type="term" value="P:phospholipid translocation"/>
    <property type="evidence" value="ECO:0007669"/>
    <property type="project" value="TreeGrafter"/>
</dbReference>
<protein>
    <recommendedName>
        <fullName evidence="8">P-type ATPase C-terminal domain-containing protein</fullName>
    </recommendedName>
</protein>
<accession>X6LM77</accession>
<feature type="domain" description="P-type ATPase C-terminal" evidence="8">
    <location>
        <begin position="214"/>
        <end position="345"/>
    </location>
</feature>